<protein>
    <submittedName>
        <fullName evidence="2">Uncharacterized protein</fullName>
    </submittedName>
</protein>
<keyword evidence="3" id="KW-1185">Reference proteome</keyword>
<sequence>MTTSHKGDNESNFTSPRKPSNFDISCITRVTMTVVLLHRGSHPASSKQD</sequence>
<evidence type="ECO:0000313" key="3">
    <source>
        <dbReference type="Proteomes" id="UP000004995"/>
    </source>
</evidence>
<evidence type="ECO:0000313" key="2">
    <source>
        <dbReference type="EnsemblPlants" id="KQL24674"/>
    </source>
</evidence>
<reference evidence="2" key="2">
    <citation type="submission" date="2018-08" db="UniProtKB">
        <authorList>
            <consortium name="EnsemblPlants"/>
        </authorList>
    </citation>
    <scope>IDENTIFICATION</scope>
    <source>
        <strain evidence="2">Yugu1</strain>
    </source>
</reference>
<dbReference type="Gramene" id="KQL24674">
    <property type="protein sequence ID" value="KQL24674"/>
    <property type="gene ID" value="SETIT_032922mg"/>
</dbReference>
<reference evidence="3" key="1">
    <citation type="journal article" date="2012" name="Nat. Biotechnol.">
        <title>Reference genome sequence of the model plant Setaria.</title>
        <authorList>
            <person name="Bennetzen J.L."/>
            <person name="Schmutz J."/>
            <person name="Wang H."/>
            <person name="Percifield R."/>
            <person name="Hawkins J."/>
            <person name="Pontaroli A.C."/>
            <person name="Estep M."/>
            <person name="Feng L."/>
            <person name="Vaughn J.N."/>
            <person name="Grimwood J."/>
            <person name="Jenkins J."/>
            <person name="Barry K."/>
            <person name="Lindquist E."/>
            <person name="Hellsten U."/>
            <person name="Deshpande S."/>
            <person name="Wang X."/>
            <person name="Wu X."/>
            <person name="Mitros T."/>
            <person name="Triplett J."/>
            <person name="Yang X."/>
            <person name="Ye C.Y."/>
            <person name="Mauro-Herrera M."/>
            <person name="Wang L."/>
            <person name="Li P."/>
            <person name="Sharma M."/>
            <person name="Sharma R."/>
            <person name="Ronald P.C."/>
            <person name="Panaud O."/>
            <person name="Kellogg E.A."/>
            <person name="Brutnell T.P."/>
            <person name="Doust A.N."/>
            <person name="Tuskan G.A."/>
            <person name="Rokhsar D."/>
            <person name="Devos K.M."/>
        </authorList>
    </citation>
    <scope>NUCLEOTIDE SEQUENCE [LARGE SCALE GENOMIC DNA]</scope>
    <source>
        <strain evidence="3">cv. Yugu1</strain>
    </source>
</reference>
<dbReference type="HOGENOM" id="CLU_3145296_0_0_1"/>
<accession>K4A225</accession>
<feature type="region of interest" description="Disordered" evidence="1">
    <location>
        <begin position="1"/>
        <end position="22"/>
    </location>
</feature>
<dbReference type="AlphaFoldDB" id="K4A225"/>
<name>K4A225_SETIT</name>
<dbReference type="InParanoid" id="K4A225"/>
<evidence type="ECO:0000256" key="1">
    <source>
        <dbReference type="SAM" id="MobiDB-lite"/>
    </source>
</evidence>
<dbReference type="EnsemblPlants" id="KQL24674">
    <property type="protein sequence ID" value="KQL24674"/>
    <property type="gene ID" value="SETIT_032922mg"/>
</dbReference>
<dbReference type="Proteomes" id="UP000004995">
    <property type="component" value="Unassembled WGS sequence"/>
</dbReference>
<proteinExistence type="predicted"/>
<organism evidence="2 3">
    <name type="scientific">Setaria italica</name>
    <name type="common">Foxtail millet</name>
    <name type="synonym">Panicum italicum</name>
    <dbReference type="NCBI Taxonomy" id="4555"/>
    <lineage>
        <taxon>Eukaryota</taxon>
        <taxon>Viridiplantae</taxon>
        <taxon>Streptophyta</taxon>
        <taxon>Embryophyta</taxon>
        <taxon>Tracheophyta</taxon>
        <taxon>Spermatophyta</taxon>
        <taxon>Magnoliopsida</taxon>
        <taxon>Liliopsida</taxon>
        <taxon>Poales</taxon>
        <taxon>Poaceae</taxon>
        <taxon>PACMAD clade</taxon>
        <taxon>Panicoideae</taxon>
        <taxon>Panicodae</taxon>
        <taxon>Paniceae</taxon>
        <taxon>Cenchrinae</taxon>
        <taxon>Setaria</taxon>
    </lineage>
</organism>
<dbReference type="EMBL" id="AGNK02001111">
    <property type="status" value="NOT_ANNOTATED_CDS"/>
    <property type="molecule type" value="Genomic_DNA"/>
</dbReference>